<dbReference type="AlphaFoldDB" id="A0A316ZFK7"/>
<dbReference type="InterPro" id="IPR000868">
    <property type="entry name" value="Isochorismatase-like_dom"/>
</dbReference>
<keyword evidence="4" id="KW-1185">Reference proteome</keyword>
<dbReference type="OrthoDB" id="269496at2759"/>
<dbReference type="PANTHER" id="PTHR14119">
    <property type="entry name" value="HYDROLASE"/>
    <property type="match status" value="1"/>
</dbReference>
<dbReference type="GeneID" id="37269332"/>
<dbReference type="InterPro" id="IPR036380">
    <property type="entry name" value="Isochorismatase-like_sf"/>
</dbReference>
<dbReference type="STRING" id="58919.A0A316ZFK7"/>
<proteinExistence type="inferred from homology"/>
<evidence type="ECO:0000259" key="2">
    <source>
        <dbReference type="Pfam" id="PF00857"/>
    </source>
</evidence>
<comment type="similarity">
    <text evidence="1">Belongs to the isochorismatase family.</text>
</comment>
<dbReference type="Gene3D" id="3.40.50.850">
    <property type="entry name" value="Isochorismatase-like"/>
    <property type="match status" value="1"/>
</dbReference>
<dbReference type="SUPFAM" id="SSF52499">
    <property type="entry name" value="Isochorismatase-like hydrolases"/>
    <property type="match status" value="1"/>
</dbReference>
<dbReference type="Pfam" id="PF00857">
    <property type="entry name" value="Isochorismatase"/>
    <property type="match status" value="1"/>
</dbReference>
<accession>A0A316ZFK7</accession>
<sequence>MAATGASAARHLRRLDPSTTALFLCDMQERFVKAIHAFDAVHFSASKLLRASQLLAVPVYTTEQAPNSLGPTVPSLASLPRHPHSATVPKTRFSMVLPDTTEKWLAGGPNGEIKSVVLCGIEAHVCVLQTTLDLLEQGVGVWVVADGVSSCNAAEVPIALAVSTGRTGHAMHGLRQR</sequence>
<dbReference type="EMBL" id="KZ819287">
    <property type="protein sequence ID" value="PWN99692.1"/>
    <property type="molecule type" value="Genomic_DNA"/>
</dbReference>
<dbReference type="RefSeq" id="XP_025599971.1">
    <property type="nucleotide sequence ID" value="XM_025741788.1"/>
</dbReference>
<gene>
    <name evidence="3" type="ORF">FA09DRAFT_328481</name>
</gene>
<keyword evidence="3" id="KW-0378">Hydrolase</keyword>
<evidence type="ECO:0000313" key="4">
    <source>
        <dbReference type="Proteomes" id="UP000245946"/>
    </source>
</evidence>
<evidence type="ECO:0000313" key="3">
    <source>
        <dbReference type="EMBL" id="PWN99692.1"/>
    </source>
</evidence>
<dbReference type="GO" id="GO:0016787">
    <property type="term" value="F:hydrolase activity"/>
    <property type="evidence" value="ECO:0007669"/>
    <property type="project" value="UniProtKB-KW"/>
</dbReference>
<protein>
    <submittedName>
        <fullName evidence="3">Isochorismatase hydrolase</fullName>
    </submittedName>
</protein>
<name>A0A316ZFK7_9BASI</name>
<dbReference type="Proteomes" id="UP000245946">
    <property type="component" value="Unassembled WGS sequence"/>
</dbReference>
<organism evidence="3 4">
    <name type="scientific">Tilletiopsis washingtonensis</name>
    <dbReference type="NCBI Taxonomy" id="58919"/>
    <lineage>
        <taxon>Eukaryota</taxon>
        <taxon>Fungi</taxon>
        <taxon>Dikarya</taxon>
        <taxon>Basidiomycota</taxon>
        <taxon>Ustilaginomycotina</taxon>
        <taxon>Exobasidiomycetes</taxon>
        <taxon>Entylomatales</taxon>
        <taxon>Entylomatales incertae sedis</taxon>
        <taxon>Tilletiopsis</taxon>
    </lineage>
</organism>
<dbReference type="InterPro" id="IPR050993">
    <property type="entry name" value="Isochorismatase_domain"/>
</dbReference>
<reference evidence="3 4" key="1">
    <citation type="journal article" date="2018" name="Mol. Biol. Evol.">
        <title>Broad Genomic Sampling Reveals a Smut Pathogenic Ancestry of the Fungal Clade Ustilaginomycotina.</title>
        <authorList>
            <person name="Kijpornyongpan T."/>
            <person name="Mondo S.J."/>
            <person name="Barry K."/>
            <person name="Sandor L."/>
            <person name="Lee J."/>
            <person name="Lipzen A."/>
            <person name="Pangilinan J."/>
            <person name="LaButti K."/>
            <person name="Hainaut M."/>
            <person name="Henrissat B."/>
            <person name="Grigoriev I.V."/>
            <person name="Spatafora J.W."/>
            <person name="Aime M.C."/>
        </authorList>
    </citation>
    <scope>NUCLEOTIDE SEQUENCE [LARGE SCALE GENOMIC DNA]</scope>
    <source>
        <strain evidence="3 4">MCA 4186</strain>
    </source>
</reference>
<dbReference type="PANTHER" id="PTHR14119:SF3">
    <property type="entry name" value="ISOCHORISMATASE DOMAIN-CONTAINING PROTEIN 2"/>
    <property type="match status" value="1"/>
</dbReference>
<feature type="domain" description="Isochorismatase-like" evidence="2">
    <location>
        <begin position="20"/>
        <end position="162"/>
    </location>
</feature>
<evidence type="ECO:0000256" key="1">
    <source>
        <dbReference type="ARBA" id="ARBA00006336"/>
    </source>
</evidence>